<proteinExistence type="predicted"/>
<dbReference type="EMBL" id="MGGP01000013">
    <property type="protein sequence ID" value="OGM32666.1"/>
    <property type="molecule type" value="Genomic_DNA"/>
</dbReference>
<dbReference type="AlphaFoldDB" id="A0A1F7YZ84"/>
<accession>A0A1F7YZ84</accession>
<comment type="caution">
    <text evidence="1">The sequence shown here is derived from an EMBL/GenBank/DDBJ whole genome shotgun (WGS) entry which is preliminary data.</text>
</comment>
<protein>
    <submittedName>
        <fullName evidence="1">Uncharacterized protein</fullName>
    </submittedName>
</protein>
<evidence type="ECO:0000313" key="2">
    <source>
        <dbReference type="Proteomes" id="UP000178870"/>
    </source>
</evidence>
<organism evidence="1 2">
    <name type="scientific">Candidatus Woesebacteria bacterium RIFCSPHIGHO2_01_FULL_44_21</name>
    <dbReference type="NCBI Taxonomy" id="1802503"/>
    <lineage>
        <taxon>Bacteria</taxon>
        <taxon>Candidatus Woeseibacteriota</taxon>
    </lineage>
</organism>
<sequence>MEGVIGKIIPAIAREQMDRQLSAGTKAARGLGRLVNVALPALIADRPARHPIQAARIIVPAVP</sequence>
<gene>
    <name evidence="1" type="ORF">A2803_01240</name>
</gene>
<reference evidence="1 2" key="1">
    <citation type="journal article" date="2016" name="Nat. Commun.">
        <title>Thousands of microbial genomes shed light on interconnected biogeochemical processes in an aquifer system.</title>
        <authorList>
            <person name="Anantharaman K."/>
            <person name="Brown C.T."/>
            <person name="Hug L.A."/>
            <person name="Sharon I."/>
            <person name="Castelle C.J."/>
            <person name="Probst A.J."/>
            <person name="Thomas B.C."/>
            <person name="Singh A."/>
            <person name="Wilkins M.J."/>
            <person name="Karaoz U."/>
            <person name="Brodie E.L."/>
            <person name="Williams K.H."/>
            <person name="Hubbard S.S."/>
            <person name="Banfield J.F."/>
        </authorList>
    </citation>
    <scope>NUCLEOTIDE SEQUENCE [LARGE SCALE GENOMIC DNA]</scope>
</reference>
<name>A0A1F7YZ84_9BACT</name>
<dbReference type="Proteomes" id="UP000178870">
    <property type="component" value="Unassembled WGS sequence"/>
</dbReference>
<evidence type="ECO:0000313" key="1">
    <source>
        <dbReference type="EMBL" id="OGM32666.1"/>
    </source>
</evidence>